<dbReference type="RefSeq" id="WP_212695567.1">
    <property type="nucleotide sequence ID" value="NZ_CP058649.1"/>
</dbReference>
<reference evidence="1" key="1">
    <citation type="submission" date="2020-07" db="EMBL/GenBank/DDBJ databases">
        <title>Vallitalea pronyensis genome.</title>
        <authorList>
            <person name="Postec A."/>
        </authorList>
    </citation>
    <scope>NUCLEOTIDE SEQUENCE</scope>
    <source>
        <strain evidence="1">FatNI3</strain>
    </source>
</reference>
<accession>A0A8J8SIW4</accession>
<dbReference type="Proteomes" id="UP000683246">
    <property type="component" value="Chromosome"/>
</dbReference>
<evidence type="ECO:0000313" key="2">
    <source>
        <dbReference type="Proteomes" id="UP000683246"/>
    </source>
</evidence>
<dbReference type="EMBL" id="CP058649">
    <property type="protein sequence ID" value="QUI24867.1"/>
    <property type="molecule type" value="Genomic_DNA"/>
</dbReference>
<name>A0A8J8SIW4_9FIRM</name>
<dbReference type="KEGG" id="vpy:HZI73_22320"/>
<evidence type="ECO:0000313" key="1">
    <source>
        <dbReference type="EMBL" id="QUI24867.1"/>
    </source>
</evidence>
<organism evidence="1 2">
    <name type="scientific">Vallitalea pronyensis</name>
    <dbReference type="NCBI Taxonomy" id="1348613"/>
    <lineage>
        <taxon>Bacteria</taxon>
        <taxon>Bacillati</taxon>
        <taxon>Bacillota</taxon>
        <taxon>Clostridia</taxon>
        <taxon>Lachnospirales</taxon>
        <taxon>Vallitaleaceae</taxon>
        <taxon>Vallitalea</taxon>
    </lineage>
</organism>
<keyword evidence="2" id="KW-1185">Reference proteome</keyword>
<sequence>MMDSQDFIFLIKDIVKQEIQPSYKLGTVTGGKVVFDGEDTASGKTYKKLNSITLADNDRVLLARVSSTYVILGKLT</sequence>
<protein>
    <submittedName>
        <fullName evidence="1">Uncharacterized protein</fullName>
    </submittedName>
</protein>
<proteinExistence type="predicted"/>
<dbReference type="AlphaFoldDB" id="A0A8J8SIW4"/>
<gene>
    <name evidence="1" type="ORF">HZI73_22320</name>
</gene>